<evidence type="ECO:0000313" key="1">
    <source>
        <dbReference type="EMBL" id="VDN05713.1"/>
    </source>
</evidence>
<feature type="non-terminal residue" evidence="1">
    <location>
        <position position="43"/>
    </location>
</feature>
<name>A0A3P7L5Y3_ONCOC</name>
<dbReference type="EMBL" id="UYRW01019131">
    <property type="protein sequence ID" value="VDN05713.1"/>
    <property type="molecule type" value="Genomic_DNA"/>
</dbReference>
<accession>A0A3P7L5Y3</accession>
<sequence length="43" mass="4776">MTLPWNFYHPVPGPNSTAKDQIIIKNGARLIDATPSRIPDTQT</sequence>
<gene>
    <name evidence="1" type="ORF">NOO_LOCUS13803</name>
</gene>
<reference evidence="1 2" key="1">
    <citation type="submission" date="2018-08" db="EMBL/GenBank/DDBJ databases">
        <authorList>
            <person name="Laetsch R D."/>
            <person name="Stevens L."/>
            <person name="Kumar S."/>
            <person name="Blaxter L. M."/>
        </authorList>
    </citation>
    <scope>NUCLEOTIDE SEQUENCE [LARGE SCALE GENOMIC DNA]</scope>
</reference>
<dbReference type="AlphaFoldDB" id="A0A3P7L5Y3"/>
<keyword evidence="2" id="KW-1185">Reference proteome</keyword>
<evidence type="ECO:0000313" key="2">
    <source>
        <dbReference type="Proteomes" id="UP000271087"/>
    </source>
</evidence>
<organism evidence="1 2">
    <name type="scientific">Onchocerca ochengi</name>
    <name type="common">Filarial nematode worm</name>
    <dbReference type="NCBI Taxonomy" id="42157"/>
    <lineage>
        <taxon>Eukaryota</taxon>
        <taxon>Metazoa</taxon>
        <taxon>Ecdysozoa</taxon>
        <taxon>Nematoda</taxon>
        <taxon>Chromadorea</taxon>
        <taxon>Rhabditida</taxon>
        <taxon>Spirurina</taxon>
        <taxon>Spiruromorpha</taxon>
        <taxon>Filarioidea</taxon>
        <taxon>Onchocercidae</taxon>
        <taxon>Onchocerca</taxon>
    </lineage>
</organism>
<dbReference type="Proteomes" id="UP000271087">
    <property type="component" value="Unassembled WGS sequence"/>
</dbReference>
<proteinExistence type="predicted"/>
<protein>
    <submittedName>
        <fullName evidence="1">Uncharacterized protein</fullName>
    </submittedName>
</protein>